<organism evidence="1 2">
    <name type="scientific">Paraphoma chrysanthemicola</name>
    <dbReference type="NCBI Taxonomy" id="798071"/>
    <lineage>
        <taxon>Eukaryota</taxon>
        <taxon>Fungi</taxon>
        <taxon>Dikarya</taxon>
        <taxon>Ascomycota</taxon>
        <taxon>Pezizomycotina</taxon>
        <taxon>Dothideomycetes</taxon>
        <taxon>Pleosporomycetidae</taxon>
        <taxon>Pleosporales</taxon>
        <taxon>Pleosporineae</taxon>
        <taxon>Phaeosphaeriaceae</taxon>
        <taxon>Paraphoma</taxon>
    </lineage>
</organism>
<reference evidence="1" key="1">
    <citation type="journal article" date="2021" name="Nat. Commun.">
        <title>Genetic determinants of endophytism in the Arabidopsis root mycobiome.</title>
        <authorList>
            <person name="Mesny F."/>
            <person name="Miyauchi S."/>
            <person name="Thiergart T."/>
            <person name="Pickel B."/>
            <person name="Atanasova L."/>
            <person name="Karlsson M."/>
            <person name="Huettel B."/>
            <person name="Barry K.W."/>
            <person name="Haridas S."/>
            <person name="Chen C."/>
            <person name="Bauer D."/>
            <person name="Andreopoulos W."/>
            <person name="Pangilinan J."/>
            <person name="LaButti K."/>
            <person name="Riley R."/>
            <person name="Lipzen A."/>
            <person name="Clum A."/>
            <person name="Drula E."/>
            <person name="Henrissat B."/>
            <person name="Kohler A."/>
            <person name="Grigoriev I.V."/>
            <person name="Martin F.M."/>
            <person name="Hacquard S."/>
        </authorList>
    </citation>
    <scope>NUCLEOTIDE SEQUENCE</scope>
    <source>
        <strain evidence="1">MPI-SDFR-AT-0120</strain>
    </source>
</reference>
<protein>
    <submittedName>
        <fullName evidence="1">Uncharacterized protein</fullName>
    </submittedName>
</protein>
<evidence type="ECO:0000313" key="1">
    <source>
        <dbReference type="EMBL" id="KAH7070103.1"/>
    </source>
</evidence>
<comment type="caution">
    <text evidence="1">The sequence shown here is derived from an EMBL/GenBank/DDBJ whole genome shotgun (WGS) entry which is preliminary data.</text>
</comment>
<accession>A0A8K0VSV8</accession>
<proteinExistence type="predicted"/>
<keyword evidence="2" id="KW-1185">Reference proteome</keyword>
<dbReference type="AlphaFoldDB" id="A0A8K0VSV8"/>
<gene>
    <name evidence="1" type="ORF">FB567DRAFT_634003</name>
</gene>
<name>A0A8K0VSV8_9PLEO</name>
<dbReference type="OrthoDB" id="10347986at2759"/>
<dbReference type="EMBL" id="JAGMVJ010000028">
    <property type="protein sequence ID" value="KAH7070103.1"/>
    <property type="molecule type" value="Genomic_DNA"/>
</dbReference>
<evidence type="ECO:0000313" key="2">
    <source>
        <dbReference type="Proteomes" id="UP000813461"/>
    </source>
</evidence>
<sequence>MASFHEPESEKPCKFRSPLSQSGCHALLQLGAITDSLAREILESWYSCTMFRFTAVADYNRFCGLNIPGLEVTGGSLVRRVELYTYFRSQDNVASVAQGVASELLRIQKVARKVNVLIVLHFDASHCGVDTGEDRSAQVPIHDVRPIFPALRHLIEGNHVITIKLGNLLRFNVALDELSVECWTAKIQNHQKVMHQRRCGPLCGCKFPQGVQKHWP</sequence>
<dbReference type="Proteomes" id="UP000813461">
    <property type="component" value="Unassembled WGS sequence"/>
</dbReference>